<dbReference type="NCBIfam" id="TIGR00229">
    <property type="entry name" value="sensory_box"/>
    <property type="match status" value="1"/>
</dbReference>
<evidence type="ECO:0000313" key="9">
    <source>
        <dbReference type="EMBL" id="KSV19001.1"/>
    </source>
</evidence>
<dbReference type="InterPro" id="IPR036097">
    <property type="entry name" value="HisK_dim/P_sf"/>
</dbReference>
<dbReference type="SUPFAM" id="SSF55785">
    <property type="entry name" value="PYP-like sensor domain (PAS domain)"/>
    <property type="match status" value="1"/>
</dbReference>
<evidence type="ECO:0000256" key="7">
    <source>
        <dbReference type="SAM" id="Coils"/>
    </source>
</evidence>
<evidence type="ECO:0000256" key="2">
    <source>
        <dbReference type="ARBA" id="ARBA00012438"/>
    </source>
</evidence>
<organism evidence="9 10">
    <name type="scientific">Dehalococcoides mccartyi</name>
    <dbReference type="NCBI Taxonomy" id="61435"/>
    <lineage>
        <taxon>Bacteria</taxon>
        <taxon>Bacillati</taxon>
        <taxon>Chloroflexota</taxon>
        <taxon>Dehalococcoidia</taxon>
        <taxon>Dehalococcoidales</taxon>
        <taxon>Dehalococcoidaceae</taxon>
        <taxon>Dehalococcoides</taxon>
    </lineage>
</organism>
<dbReference type="SMART" id="SM00387">
    <property type="entry name" value="HATPase_c"/>
    <property type="match status" value="1"/>
</dbReference>
<sequence length="436" mass="49501">MINANTPETLSELERLQSEIKRLKRENYQLESKANSYRKKYLRYHAFFEISSDPFYITTYPGPPTENYPNPRDYLKQWKIVEVNNTATRIMGYSKKQLAALSLDDIATHNASKSKQARSIMTELVNPIEKGQMFNIERNHIDCRGNKIEVEIKGQAVSIGGVKYIASLARDISYRKKLEKEILKSYRLEKHCRQMLQREIANRIEFTRTLVHELKSPLTPILASSEALLNREKPDSLNAELARNIYHGAKSLNACISELLDLAKSEISGLTLQKISLLLNPLILEIAGELTPYIQSHKQELILDLPEQLPAVLADPERIKQVLRNLLNNAVKYNRGKGLITLRAWARDSLVTISVHDQGRGICKKDQMNLFKPYFRCPQDRAGTEGLGIGLALSKQLIELHSGEICIRSARDKGTTVIFTLPVFSDTGRTSGKQDD</sequence>
<dbReference type="InterPro" id="IPR003661">
    <property type="entry name" value="HisK_dim/P_dom"/>
</dbReference>
<comment type="catalytic activity">
    <reaction evidence="1">
        <text>ATP + protein L-histidine = ADP + protein N-phospho-L-histidine.</text>
        <dbReference type="EC" id="2.7.13.3"/>
    </reaction>
</comment>
<dbReference type="AlphaFoldDB" id="A0A0V8M628"/>
<dbReference type="Gene3D" id="1.10.287.130">
    <property type="match status" value="1"/>
</dbReference>
<dbReference type="PRINTS" id="PR00344">
    <property type="entry name" value="BCTRLSENSOR"/>
</dbReference>
<dbReference type="PANTHER" id="PTHR43047">
    <property type="entry name" value="TWO-COMPONENT HISTIDINE PROTEIN KINASE"/>
    <property type="match status" value="1"/>
</dbReference>
<comment type="caution">
    <text evidence="9">The sequence shown here is derived from an EMBL/GenBank/DDBJ whole genome shotgun (WGS) entry which is preliminary data.</text>
</comment>
<evidence type="ECO:0000256" key="3">
    <source>
        <dbReference type="ARBA" id="ARBA00022553"/>
    </source>
</evidence>
<dbReference type="CDD" id="cd00082">
    <property type="entry name" value="HisKA"/>
    <property type="match status" value="1"/>
</dbReference>
<dbReference type="Pfam" id="PF13426">
    <property type="entry name" value="PAS_9"/>
    <property type="match status" value="1"/>
</dbReference>
<keyword evidence="6" id="KW-0902">Two-component regulatory system</keyword>
<dbReference type="EC" id="2.7.13.3" evidence="2"/>
<dbReference type="GO" id="GO:0009927">
    <property type="term" value="F:histidine phosphotransfer kinase activity"/>
    <property type="evidence" value="ECO:0007669"/>
    <property type="project" value="TreeGrafter"/>
</dbReference>
<dbReference type="InterPro" id="IPR000014">
    <property type="entry name" value="PAS"/>
</dbReference>
<accession>A0A0V8M628</accession>
<gene>
    <name evidence="9" type="ORF">DA01_00300</name>
</gene>
<dbReference type="InterPro" id="IPR036890">
    <property type="entry name" value="HATPase_C_sf"/>
</dbReference>
<dbReference type="GO" id="GO:0005886">
    <property type="term" value="C:plasma membrane"/>
    <property type="evidence" value="ECO:0007669"/>
    <property type="project" value="TreeGrafter"/>
</dbReference>
<dbReference type="SMART" id="SM00388">
    <property type="entry name" value="HisKA"/>
    <property type="match status" value="1"/>
</dbReference>
<proteinExistence type="predicted"/>
<keyword evidence="5" id="KW-0418">Kinase</keyword>
<dbReference type="InterPro" id="IPR004358">
    <property type="entry name" value="Sig_transdc_His_kin-like_C"/>
</dbReference>
<dbReference type="RefSeq" id="WP_058291953.1">
    <property type="nucleotide sequence ID" value="NZ_JGYD01000001.1"/>
</dbReference>
<evidence type="ECO:0000256" key="6">
    <source>
        <dbReference type="ARBA" id="ARBA00023012"/>
    </source>
</evidence>
<dbReference type="Pfam" id="PF00512">
    <property type="entry name" value="HisKA"/>
    <property type="match status" value="1"/>
</dbReference>
<dbReference type="Pfam" id="PF02518">
    <property type="entry name" value="HATPase_c"/>
    <property type="match status" value="1"/>
</dbReference>
<dbReference type="Gene3D" id="3.30.450.20">
    <property type="entry name" value="PAS domain"/>
    <property type="match status" value="1"/>
</dbReference>
<dbReference type="GO" id="GO:0000155">
    <property type="term" value="F:phosphorelay sensor kinase activity"/>
    <property type="evidence" value="ECO:0007669"/>
    <property type="project" value="InterPro"/>
</dbReference>
<dbReference type="InterPro" id="IPR035965">
    <property type="entry name" value="PAS-like_dom_sf"/>
</dbReference>
<evidence type="ECO:0000256" key="1">
    <source>
        <dbReference type="ARBA" id="ARBA00000085"/>
    </source>
</evidence>
<keyword evidence="3" id="KW-0597">Phosphoprotein</keyword>
<dbReference type="Proteomes" id="UP000053577">
    <property type="component" value="Unassembled WGS sequence"/>
</dbReference>
<reference evidence="9 10" key="1">
    <citation type="journal article" date="2015" name="Sci. Rep.">
        <title>A comparative genomics and reductive dehalogenase gene transcription study of two chloroethene-respiring bacteria, Dehalococcoides mccartyi strains MB and 11a.</title>
        <authorList>
            <person name="Low A."/>
            <person name="Shen Z."/>
            <person name="Cheng D."/>
            <person name="Rogers M.J."/>
            <person name="Lee P.K."/>
            <person name="He J."/>
        </authorList>
    </citation>
    <scope>NUCLEOTIDE SEQUENCE [LARGE SCALE GENOMIC DNA]</scope>
    <source>
        <strain evidence="9 10">MB</strain>
    </source>
</reference>
<dbReference type="FunFam" id="3.30.565.10:FF:000006">
    <property type="entry name" value="Sensor histidine kinase WalK"/>
    <property type="match status" value="1"/>
</dbReference>
<dbReference type="Gene3D" id="3.30.565.10">
    <property type="entry name" value="Histidine kinase-like ATPase, C-terminal domain"/>
    <property type="match status" value="1"/>
</dbReference>
<feature type="coiled-coil region" evidence="7">
    <location>
        <begin position="6"/>
        <end position="40"/>
    </location>
</feature>
<protein>
    <recommendedName>
        <fullName evidence="2">histidine kinase</fullName>
        <ecNumber evidence="2">2.7.13.3</ecNumber>
    </recommendedName>
</protein>
<dbReference type="EMBL" id="JGYD01000001">
    <property type="protein sequence ID" value="KSV19001.1"/>
    <property type="molecule type" value="Genomic_DNA"/>
</dbReference>
<dbReference type="PANTHER" id="PTHR43047:SF72">
    <property type="entry name" value="OSMOSENSING HISTIDINE PROTEIN KINASE SLN1"/>
    <property type="match status" value="1"/>
</dbReference>
<keyword evidence="7" id="KW-0175">Coiled coil</keyword>
<dbReference type="PATRIC" id="fig|61435.5.peg.64"/>
<name>A0A0V8M628_9CHLR</name>
<evidence type="ECO:0000256" key="5">
    <source>
        <dbReference type="ARBA" id="ARBA00022777"/>
    </source>
</evidence>
<evidence type="ECO:0000313" key="10">
    <source>
        <dbReference type="Proteomes" id="UP000053577"/>
    </source>
</evidence>
<dbReference type="InterPro" id="IPR005467">
    <property type="entry name" value="His_kinase_dom"/>
</dbReference>
<feature type="domain" description="Histidine kinase" evidence="8">
    <location>
        <begin position="209"/>
        <end position="425"/>
    </location>
</feature>
<dbReference type="SUPFAM" id="SSF55874">
    <property type="entry name" value="ATPase domain of HSP90 chaperone/DNA topoisomerase II/histidine kinase"/>
    <property type="match status" value="1"/>
</dbReference>
<dbReference type="SUPFAM" id="SSF47384">
    <property type="entry name" value="Homodimeric domain of signal transducing histidine kinase"/>
    <property type="match status" value="1"/>
</dbReference>
<dbReference type="InterPro" id="IPR003594">
    <property type="entry name" value="HATPase_dom"/>
</dbReference>
<evidence type="ECO:0000259" key="8">
    <source>
        <dbReference type="PROSITE" id="PS50109"/>
    </source>
</evidence>
<keyword evidence="4" id="KW-0808">Transferase</keyword>
<evidence type="ECO:0000256" key="4">
    <source>
        <dbReference type="ARBA" id="ARBA00022679"/>
    </source>
</evidence>
<dbReference type="PROSITE" id="PS50109">
    <property type="entry name" value="HIS_KIN"/>
    <property type="match status" value="1"/>
</dbReference>